<dbReference type="EMBL" id="UOFX01000035">
    <property type="protein sequence ID" value="VAX08378.1"/>
    <property type="molecule type" value="Genomic_DNA"/>
</dbReference>
<protein>
    <submittedName>
        <fullName evidence="6">Cytochrome c oxidase (B(O/a)3-type) chain II</fullName>
        <ecNumber evidence="6">1.9.3.1</ecNumber>
    </submittedName>
</protein>
<reference evidence="6" key="1">
    <citation type="submission" date="2018-06" db="EMBL/GenBank/DDBJ databases">
        <authorList>
            <person name="Zhirakovskaya E."/>
        </authorList>
    </citation>
    <scope>NUCLEOTIDE SEQUENCE</scope>
</reference>
<keyword evidence="2" id="KW-0479">Metal-binding</keyword>
<organism evidence="6">
    <name type="scientific">hydrothermal vent metagenome</name>
    <dbReference type="NCBI Taxonomy" id="652676"/>
    <lineage>
        <taxon>unclassified sequences</taxon>
        <taxon>metagenomes</taxon>
        <taxon>ecological metagenomes</taxon>
    </lineage>
</organism>
<comment type="subcellular location">
    <subcellularLocation>
        <location evidence="1">Cell envelope</location>
    </subcellularLocation>
</comment>
<dbReference type="PANTHER" id="PTHR42838:SF2">
    <property type="entry name" value="NITROUS-OXIDE REDUCTASE"/>
    <property type="match status" value="1"/>
</dbReference>
<evidence type="ECO:0000313" key="6">
    <source>
        <dbReference type="EMBL" id="VAX08378.1"/>
    </source>
</evidence>
<name>A0A3B1BAC4_9ZZZZ</name>
<dbReference type="EC" id="1.9.3.1" evidence="6"/>
<dbReference type="InterPro" id="IPR008972">
    <property type="entry name" value="Cupredoxin"/>
</dbReference>
<dbReference type="AlphaFoldDB" id="A0A3B1BAC4"/>
<feature type="transmembrane region" description="Helical" evidence="4">
    <location>
        <begin position="22"/>
        <end position="42"/>
    </location>
</feature>
<dbReference type="GO" id="GO:0004129">
    <property type="term" value="F:cytochrome-c oxidase activity"/>
    <property type="evidence" value="ECO:0007669"/>
    <property type="project" value="InterPro"/>
</dbReference>
<dbReference type="PANTHER" id="PTHR42838">
    <property type="entry name" value="CYTOCHROME C OXIDASE SUBUNIT II"/>
    <property type="match status" value="1"/>
</dbReference>
<feature type="domain" description="Cytochrome oxidase subunit II copper A binding" evidence="5">
    <location>
        <begin position="89"/>
        <end position="180"/>
    </location>
</feature>
<dbReference type="Gene3D" id="2.60.40.420">
    <property type="entry name" value="Cupredoxins - blue copper proteins"/>
    <property type="match status" value="1"/>
</dbReference>
<dbReference type="GO" id="GO:0030313">
    <property type="term" value="C:cell envelope"/>
    <property type="evidence" value="ECO:0007669"/>
    <property type="project" value="UniProtKB-SubCell"/>
</dbReference>
<dbReference type="SUPFAM" id="SSF49503">
    <property type="entry name" value="Cupredoxins"/>
    <property type="match status" value="1"/>
</dbReference>
<evidence type="ECO:0000256" key="4">
    <source>
        <dbReference type="SAM" id="Phobius"/>
    </source>
</evidence>
<dbReference type="GO" id="GO:0016020">
    <property type="term" value="C:membrane"/>
    <property type="evidence" value="ECO:0007669"/>
    <property type="project" value="InterPro"/>
</dbReference>
<dbReference type="InterPro" id="IPR002429">
    <property type="entry name" value="CcO_II-like_C"/>
</dbReference>
<sequence length="180" mass="20943">MTSLMPPAQINWWNVPVGRQEIIWIGVALVWCLIMFIMMPYWHIYGKQNISNEAYKVTAAKFQGKVDEMVEKYTVRTETAMKIPVVAPPEGEDVFLMGRLWNWYPMLELKKDVTYRLHLTSIDWNHGFSLQPVNINMQVVPGYVMVMNITPDKAGEYTIVCNEYCGIMHHAMLGKIWVKE</sequence>
<keyword evidence="4" id="KW-0812">Transmembrane</keyword>
<gene>
    <name evidence="6" type="ORF">MNBD_GAMMA26-554</name>
</gene>
<dbReference type="Pfam" id="PF00116">
    <property type="entry name" value="COX2"/>
    <property type="match status" value="1"/>
</dbReference>
<dbReference type="GO" id="GO:0005507">
    <property type="term" value="F:copper ion binding"/>
    <property type="evidence" value="ECO:0007669"/>
    <property type="project" value="InterPro"/>
</dbReference>
<dbReference type="InterPro" id="IPR051403">
    <property type="entry name" value="NosZ/Cyto_c_oxidase_sub2"/>
</dbReference>
<dbReference type="GO" id="GO:0016491">
    <property type="term" value="F:oxidoreductase activity"/>
    <property type="evidence" value="ECO:0007669"/>
    <property type="project" value="UniProtKB-KW"/>
</dbReference>
<keyword evidence="4" id="KW-1133">Transmembrane helix</keyword>
<keyword evidence="3" id="KW-0186">Copper</keyword>
<evidence type="ECO:0000259" key="5">
    <source>
        <dbReference type="PROSITE" id="PS50857"/>
    </source>
</evidence>
<evidence type="ECO:0000256" key="1">
    <source>
        <dbReference type="ARBA" id="ARBA00004196"/>
    </source>
</evidence>
<dbReference type="PROSITE" id="PS50857">
    <property type="entry name" value="COX2_CUA"/>
    <property type="match status" value="1"/>
</dbReference>
<keyword evidence="6" id="KW-0560">Oxidoreductase</keyword>
<keyword evidence="4" id="KW-0472">Membrane</keyword>
<proteinExistence type="predicted"/>
<evidence type="ECO:0000256" key="2">
    <source>
        <dbReference type="ARBA" id="ARBA00022723"/>
    </source>
</evidence>
<evidence type="ECO:0000256" key="3">
    <source>
        <dbReference type="ARBA" id="ARBA00023008"/>
    </source>
</evidence>
<accession>A0A3B1BAC4</accession>